<proteinExistence type="predicted"/>
<organism evidence="2 3">
    <name type="scientific">Paracerasibacillus soli</name>
    <dbReference type="NCBI Taxonomy" id="480284"/>
    <lineage>
        <taxon>Bacteria</taxon>
        <taxon>Bacillati</taxon>
        <taxon>Bacillota</taxon>
        <taxon>Bacilli</taxon>
        <taxon>Bacillales</taxon>
        <taxon>Bacillaceae</taxon>
        <taxon>Paracerasibacillus</taxon>
    </lineage>
</organism>
<feature type="transmembrane region" description="Helical" evidence="1">
    <location>
        <begin position="39"/>
        <end position="59"/>
    </location>
</feature>
<reference evidence="2 3" key="1">
    <citation type="submission" date="2023-10" db="EMBL/GenBank/DDBJ databases">
        <title>Virgibacillus soli CC-YMP-6 genome.</title>
        <authorList>
            <person name="Miliotis G."/>
            <person name="Sengupta P."/>
            <person name="Hameed A."/>
            <person name="Chuvochina M."/>
            <person name="Mcdonagh F."/>
            <person name="Simpson A.C."/>
            <person name="Singh N.K."/>
            <person name="Rekha P.D."/>
            <person name="Raman K."/>
            <person name="Hugenholtz P."/>
            <person name="Venkateswaran K."/>
        </authorList>
    </citation>
    <scope>NUCLEOTIDE SEQUENCE [LARGE SCALE GENOMIC DNA]</scope>
    <source>
        <strain evidence="2 3">CC-YMP-6</strain>
    </source>
</reference>
<comment type="caution">
    <text evidence="2">The sequence shown here is derived from an EMBL/GenBank/DDBJ whole genome shotgun (WGS) entry which is preliminary data.</text>
</comment>
<dbReference type="Proteomes" id="UP001275315">
    <property type="component" value="Unassembled WGS sequence"/>
</dbReference>
<keyword evidence="1" id="KW-0472">Membrane</keyword>
<dbReference type="EMBL" id="JAWDIQ010000002">
    <property type="protein sequence ID" value="MDY0409682.1"/>
    <property type="molecule type" value="Genomic_DNA"/>
</dbReference>
<evidence type="ECO:0008006" key="4">
    <source>
        <dbReference type="Google" id="ProtNLM"/>
    </source>
</evidence>
<evidence type="ECO:0000313" key="2">
    <source>
        <dbReference type="EMBL" id="MDY0409682.1"/>
    </source>
</evidence>
<evidence type="ECO:0000256" key="1">
    <source>
        <dbReference type="SAM" id="Phobius"/>
    </source>
</evidence>
<sequence>MVFIKKVSAACYMYVLAAFFLLMQTGFNLYQTIEGIREFPIILVLFYAIFSSILIDFIVRKRTRYGLKLLLYGIAGFAFFLPYGFNIFTIIAGIIGCFLAFIYYSGVIIATYSRPFTYLFAILLPIVLTITFTVDFTQKKSWSETYADDSYTASFGYFNGKQEIPVHLDKGQVLYITIHINNKNGGGYGWHFLDDNKSYAQVDIINDNQYILTAHQTGTYKIIVTGDRLKGSMHVSWGFHSDHDV</sequence>
<protein>
    <recommendedName>
        <fullName evidence="4">Proteinase inhibitor I42 chagasin domain-containing protein</fullName>
    </recommendedName>
</protein>
<feature type="transmembrane region" description="Helical" evidence="1">
    <location>
        <begin position="116"/>
        <end position="134"/>
    </location>
</feature>
<keyword evidence="1" id="KW-0812">Transmembrane</keyword>
<keyword evidence="3" id="KW-1185">Reference proteome</keyword>
<gene>
    <name evidence="2" type="ORF">RWD45_15290</name>
</gene>
<name>A0ABU5CTK7_9BACI</name>
<accession>A0ABU5CTK7</accession>
<feature type="transmembrane region" description="Helical" evidence="1">
    <location>
        <begin position="12"/>
        <end position="33"/>
    </location>
</feature>
<keyword evidence="1" id="KW-1133">Transmembrane helix</keyword>
<dbReference type="RefSeq" id="WP_320380472.1">
    <property type="nucleotide sequence ID" value="NZ_JAWDIQ010000002.1"/>
</dbReference>
<evidence type="ECO:0000313" key="3">
    <source>
        <dbReference type="Proteomes" id="UP001275315"/>
    </source>
</evidence>
<feature type="transmembrane region" description="Helical" evidence="1">
    <location>
        <begin position="71"/>
        <end position="104"/>
    </location>
</feature>